<proteinExistence type="predicted"/>
<evidence type="ECO:0000313" key="2">
    <source>
        <dbReference type="Proteomes" id="UP000228767"/>
    </source>
</evidence>
<comment type="caution">
    <text evidence="1">The sequence shown here is derived from an EMBL/GenBank/DDBJ whole genome shotgun (WGS) entry which is preliminary data.</text>
</comment>
<accession>A0A2H0RE79</accession>
<dbReference type="AlphaFoldDB" id="A0A2H0RE79"/>
<protein>
    <submittedName>
        <fullName evidence="1">Uncharacterized protein</fullName>
    </submittedName>
</protein>
<organism evidence="1 2">
    <name type="scientific">Candidatus Vogelbacteria bacterium CG10_big_fil_rev_8_21_14_0_10_51_16</name>
    <dbReference type="NCBI Taxonomy" id="1975045"/>
    <lineage>
        <taxon>Bacteria</taxon>
        <taxon>Candidatus Vogeliibacteriota</taxon>
    </lineage>
</organism>
<dbReference type="EMBL" id="PCYI01000019">
    <property type="protein sequence ID" value="PIR44777.1"/>
    <property type="molecule type" value="Genomic_DNA"/>
</dbReference>
<name>A0A2H0RE79_9BACT</name>
<gene>
    <name evidence="1" type="ORF">COV10_02740</name>
</gene>
<reference evidence="1 2" key="1">
    <citation type="submission" date="2017-09" db="EMBL/GenBank/DDBJ databases">
        <title>Depth-based differentiation of microbial function through sediment-hosted aquifers and enrichment of novel symbionts in the deep terrestrial subsurface.</title>
        <authorList>
            <person name="Probst A.J."/>
            <person name="Ladd B."/>
            <person name="Jarett J.K."/>
            <person name="Geller-Mcgrath D.E."/>
            <person name="Sieber C.M."/>
            <person name="Emerson J.B."/>
            <person name="Anantharaman K."/>
            <person name="Thomas B.C."/>
            <person name="Malmstrom R."/>
            <person name="Stieglmeier M."/>
            <person name="Klingl A."/>
            <person name="Woyke T."/>
            <person name="Ryan C.M."/>
            <person name="Banfield J.F."/>
        </authorList>
    </citation>
    <scope>NUCLEOTIDE SEQUENCE [LARGE SCALE GENOMIC DNA]</scope>
    <source>
        <strain evidence="1">CG10_big_fil_rev_8_21_14_0_10_51_16</strain>
    </source>
</reference>
<evidence type="ECO:0000313" key="1">
    <source>
        <dbReference type="EMBL" id="PIR44777.1"/>
    </source>
</evidence>
<dbReference type="Proteomes" id="UP000228767">
    <property type="component" value="Unassembled WGS sequence"/>
</dbReference>
<sequence>MSQDKLNAIKLANIRKAMGDARRLREDMRFVILLEGGQVDSLFASTGCRIVENHRYVGNGIAVLGPALVHGVFMPDVLLCEISLSRGAPYATSEIGRNGARCYLSRRRRVRKLESEELHLVWPVVEDILEHVMTETRKGWTTQGPWYWRKGRKAERGVYAVVSDEDGLLHHKVLLEDLRYRRHKYLDRYVRAIRYWLRGYKRQYSDEQVRSYRGMQKVADLWGASRLSRLAREYIHSALVGREQQLLTRIISVCGLKHPIAELRAHCSVSSSSSILLSATERVWFYVRPKERTSHAKGCVVFEVVPRSSENGDNAKG</sequence>